<dbReference type="PANTHER" id="PTHR44042">
    <property type="entry name" value="DUPLICATED HOMEODOMAIN-LIKE SUPERFAMILY PROTEIN-RELATED"/>
    <property type="match status" value="1"/>
</dbReference>
<keyword evidence="5" id="KW-0175">Coiled coil</keyword>
<dbReference type="STRING" id="4533.J3MBQ4"/>
<dbReference type="InterPro" id="IPR006447">
    <property type="entry name" value="Myb_dom_plants"/>
</dbReference>
<evidence type="ECO:0000256" key="4">
    <source>
        <dbReference type="ARBA" id="ARBA00023242"/>
    </source>
</evidence>
<dbReference type="SUPFAM" id="SSF46689">
    <property type="entry name" value="Homeodomain-like"/>
    <property type="match status" value="1"/>
</dbReference>
<evidence type="ECO:0000256" key="1">
    <source>
        <dbReference type="ARBA" id="ARBA00023015"/>
    </source>
</evidence>
<dbReference type="Gramene" id="OB06G14480.1">
    <property type="protein sequence ID" value="OB06G14480.1"/>
    <property type="gene ID" value="OB06G14480"/>
</dbReference>
<dbReference type="InterPro" id="IPR017884">
    <property type="entry name" value="SANT_dom"/>
</dbReference>
<dbReference type="AlphaFoldDB" id="J3MBQ4"/>
<evidence type="ECO:0000259" key="8">
    <source>
        <dbReference type="PROSITE" id="PS51293"/>
    </source>
</evidence>
<keyword evidence="4" id="KW-0539">Nucleus</keyword>
<organism evidence="10">
    <name type="scientific">Oryza brachyantha</name>
    <name type="common">malo sina</name>
    <dbReference type="NCBI Taxonomy" id="4533"/>
    <lineage>
        <taxon>Eukaryota</taxon>
        <taxon>Viridiplantae</taxon>
        <taxon>Streptophyta</taxon>
        <taxon>Embryophyta</taxon>
        <taxon>Tracheophyta</taxon>
        <taxon>Spermatophyta</taxon>
        <taxon>Magnoliopsida</taxon>
        <taxon>Liliopsida</taxon>
        <taxon>Poales</taxon>
        <taxon>Poaceae</taxon>
        <taxon>BOP clade</taxon>
        <taxon>Oryzoideae</taxon>
        <taxon>Oryzeae</taxon>
        <taxon>Oryzinae</taxon>
        <taxon>Oryza</taxon>
    </lineage>
</organism>
<evidence type="ECO:0000256" key="5">
    <source>
        <dbReference type="SAM" id="Coils"/>
    </source>
</evidence>
<dbReference type="InterPro" id="IPR001005">
    <property type="entry name" value="SANT/Myb"/>
</dbReference>
<evidence type="ECO:0000313" key="10">
    <source>
        <dbReference type="EnsemblPlants" id="OB06G14480.1"/>
    </source>
</evidence>
<dbReference type="CDD" id="cd00167">
    <property type="entry name" value="SANT"/>
    <property type="match status" value="1"/>
</dbReference>
<evidence type="ECO:0000259" key="7">
    <source>
        <dbReference type="PROSITE" id="PS50090"/>
    </source>
</evidence>
<feature type="domain" description="Myb-like" evidence="7">
    <location>
        <begin position="169"/>
        <end position="221"/>
    </location>
</feature>
<dbReference type="InterPro" id="IPR017930">
    <property type="entry name" value="Myb_dom"/>
</dbReference>
<sequence>MDSIVIEGWTASEIEEARSLITSPNSGGSNSSGGNGDKKHGSIVSELHEWFPWKTMTEVIDFYLKLTVETPAIIHSLNNSVVDNSMSNIDLALANENLRRLEKEETMLNNEGLLFDYPLEEMEMGNQIDQNIEMVVEKEVEVQAEAASVIKEKVVEVSKILTSRQRVVPSMKRRVVWTEEEHRLFLQGLRVFGRGDWKSISKHLVTTRTAVQVSSHAQKYFLKMEAK</sequence>
<dbReference type="Proteomes" id="UP000006038">
    <property type="component" value="Chromosome 6"/>
</dbReference>
<feature type="coiled-coil region" evidence="5">
    <location>
        <begin position="84"/>
        <end position="111"/>
    </location>
</feature>
<keyword evidence="2" id="KW-0238">DNA-binding</keyword>
<dbReference type="PROSITE" id="PS51294">
    <property type="entry name" value="HTH_MYB"/>
    <property type="match status" value="1"/>
</dbReference>
<evidence type="ECO:0000256" key="6">
    <source>
        <dbReference type="SAM" id="MobiDB-lite"/>
    </source>
</evidence>
<dbReference type="InterPro" id="IPR056195">
    <property type="entry name" value="HTH_70"/>
</dbReference>
<dbReference type="OMA" id="SELHEWF"/>
<dbReference type="Gene3D" id="1.10.10.60">
    <property type="entry name" value="Homeodomain-like"/>
    <property type="match status" value="1"/>
</dbReference>
<dbReference type="InterPro" id="IPR009057">
    <property type="entry name" value="Homeodomain-like_sf"/>
</dbReference>
<dbReference type="PANTHER" id="PTHR44042:SF11">
    <property type="entry name" value="OS06G0173800 PROTEIN"/>
    <property type="match status" value="1"/>
</dbReference>
<proteinExistence type="predicted"/>
<keyword evidence="3" id="KW-0804">Transcription</keyword>
<dbReference type="Pfam" id="PF23671">
    <property type="entry name" value="HTH_70"/>
    <property type="match status" value="1"/>
</dbReference>
<protein>
    <submittedName>
        <fullName evidence="10">Uncharacterized protein</fullName>
    </submittedName>
</protein>
<reference evidence="10" key="1">
    <citation type="journal article" date="2013" name="Nat. Commun.">
        <title>Whole-genome sequencing of Oryza brachyantha reveals mechanisms underlying Oryza genome evolution.</title>
        <authorList>
            <person name="Chen J."/>
            <person name="Huang Q."/>
            <person name="Gao D."/>
            <person name="Wang J."/>
            <person name="Lang Y."/>
            <person name="Liu T."/>
            <person name="Li B."/>
            <person name="Bai Z."/>
            <person name="Luis Goicoechea J."/>
            <person name="Liang C."/>
            <person name="Chen C."/>
            <person name="Zhang W."/>
            <person name="Sun S."/>
            <person name="Liao Y."/>
            <person name="Zhang X."/>
            <person name="Yang L."/>
            <person name="Song C."/>
            <person name="Wang M."/>
            <person name="Shi J."/>
            <person name="Liu G."/>
            <person name="Liu J."/>
            <person name="Zhou H."/>
            <person name="Zhou W."/>
            <person name="Yu Q."/>
            <person name="An N."/>
            <person name="Chen Y."/>
            <person name="Cai Q."/>
            <person name="Wang B."/>
            <person name="Liu B."/>
            <person name="Min J."/>
            <person name="Huang Y."/>
            <person name="Wu H."/>
            <person name="Li Z."/>
            <person name="Zhang Y."/>
            <person name="Yin Y."/>
            <person name="Song W."/>
            <person name="Jiang J."/>
            <person name="Jackson S.A."/>
            <person name="Wing R.A."/>
            <person name="Wang J."/>
            <person name="Chen M."/>
        </authorList>
    </citation>
    <scope>NUCLEOTIDE SEQUENCE [LARGE SCALE GENOMIC DNA]</scope>
    <source>
        <strain evidence="10">cv. IRGC 101232</strain>
    </source>
</reference>
<keyword evidence="1" id="KW-0805">Transcription regulation</keyword>
<dbReference type="PROSITE" id="PS50090">
    <property type="entry name" value="MYB_LIKE"/>
    <property type="match status" value="1"/>
</dbReference>
<dbReference type="SMART" id="SM00717">
    <property type="entry name" value="SANT"/>
    <property type="match status" value="1"/>
</dbReference>
<name>J3MBQ4_ORYBR</name>
<evidence type="ECO:0000256" key="3">
    <source>
        <dbReference type="ARBA" id="ARBA00023163"/>
    </source>
</evidence>
<dbReference type="PROSITE" id="PS51293">
    <property type="entry name" value="SANT"/>
    <property type="match status" value="1"/>
</dbReference>
<dbReference type="Pfam" id="PF00249">
    <property type="entry name" value="Myb_DNA-binding"/>
    <property type="match status" value="1"/>
</dbReference>
<dbReference type="EnsemblPlants" id="OB06G14480.1">
    <property type="protein sequence ID" value="OB06G14480.1"/>
    <property type="gene ID" value="OB06G14480"/>
</dbReference>
<dbReference type="eggNOG" id="ENOG502SBTU">
    <property type="taxonomic scope" value="Eukaryota"/>
</dbReference>
<feature type="domain" description="HTH myb-type" evidence="9">
    <location>
        <begin position="172"/>
        <end position="225"/>
    </location>
</feature>
<feature type="domain" description="SANT" evidence="8">
    <location>
        <begin position="172"/>
        <end position="227"/>
    </location>
</feature>
<feature type="region of interest" description="Disordered" evidence="6">
    <location>
        <begin position="20"/>
        <end position="39"/>
    </location>
</feature>
<evidence type="ECO:0000256" key="2">
    <source>
        <dbReference type="ARBA" id="ARBA00023125"/>
    </source>
</evidence>
<evidence type="ECO:0000259" key="9">
    <source>
        <dbReference type="PROSITE" id="PS51294"/>
    </source>
</evidence>
<dbReference type="HOGENOM" id="CLU_066962_0_0_1"/>
<dbReference type="GO" id="GO:0003677">
    <property type="term" value="F:DNA binding"/>
    <property type="evidence" value="ECO:0007669"/>
    <property type="project" value="UniProtKB-KW"/>
</dbReference>
<evidence type="ECO:0000313" key="11">
    <source>
        <dbReference type="Proteomes" id="UP000006038"/>
    </source>
</evidence>
<keyword evidence="11" id="KW-1185">Reference proteome</keyword>
<accession>J3MBQ4</accession>
<dbReference type="NCBIfam" id="TIGR01557">
    <property type="entry name" value="myb_SHAQKYF"/>
    <property type="match status" value="1"/>
</dbReference>
<reference evidence="10" key="2">
    <citation type="submission" date="2013-04" db="UniProtKB">
        <authorList>
            <consortium name="EnsemblPlants"/>
        </authorList>
    </citation>
    <scope>IDENTIFICATION</scope>
</reference>